<evidence type="ECO:0000256" key="2">
    <source>
        <dbReference type="ARBA" id="ARBA00005879"/>
    </source>
</evidence>
<comment type="caution">
    <text evidence="8">The sequence shown here is derived from an EMBL/GenBank/DDBJ whole genome shotgun (WGS) entry which is preliminary data.</text>
</comment>
<dbReference type="InterPro" id="IPR050161">
    <property type="entry name" value="Siro_Cobalamin_biosynth"/>
</dbReference>
<accession>A0A150PB15</accession>
<dbReference type="GO" id="GO:0009236">
    <property type="term" value="P:cobalamin biosynthetic process"/>
    <property type="evidence" value="ECO:0007669"/>
    <property type="project" value="UniProtKB-UniPathway"/>
</dbReference>
<dbReference type="PANTHER" id="PTHR45790">
    <property type="entry name" value="SIROHEME SYNTHASE-RELATED"/>
    <property type="match status" value="1"/>
</dbReference>
<comment type="similarity">
    <text evidence="2">Belongs to the precorrin methyltransferase family.</text>
</comment>
<sequence length="264" mass="28440">MRVYIIGAGPGDPGLITVRGAELVARCPVVMYTGSLVPREVVASARPDARVIDSSGMTLDQIVEVFVEARDAGHDVARVHTGDPVLFGSTAEQMRRLDALGIPYEIVPGVSSFTAAAAALGRELTLPELSQTVILTRAEGRTPVPPAERLEELARHQATLCLFLSITLLKDVTEALIPSYGADCPVAVVHKASCPDQKIVTGTLADIREKVRAEGIKSQSMILVGRVLTSTDFADSRLYDPEFSHRFRKAEKKPRDARPAEEGS</sequence>
<comment type="pathway">
    <text evidence="1">Cofactor biosynthesis; adenosylcobalamin biosynthesis.</text>
</comment>
<dbReference type="Gene3D" id="3.40.1010.10">
    <property type="entry name" value="Cobalt-precorrin-4 Transmethylase, Domain 1"/>
    <property type="match status" value="1"/>
</dbReference>
<evidence type="ECO:0000313" key="8">
    <source>
        <dbReference type="EMBL" id="KYF52846.1"/>
    </source>
</evidence>
<keyword evidence="3" id="KW-0169">Cobalamin biosynthesis</keyword>
<evidence type="ECO:0000256" key="1">
    <source>
        <dbReference type="ARBA" id="ARBA00004953"/>
    </source>
</evidence>
<dbReference type="SUPFAM" id="SSF53790">
    <property type="entry name" value="Tetrapyrrole methylase"/>
    <property type="match status" value="1"/>
</dbReference>
<dbReference type="InterPro" id="IPR003043">
    <property type="entry name" value="Uropor_MeTrfase_CS"/>
</dbReference>
<dbReference type="NCBIfam" id="TIGR01465">
    <property type="entry name" value="cobM_cbiF"/>
    <property type="match status" value="1"/>
</dbReference>
<dbReference type="AlphaFoldDB" id="A0A150PB15"/>
<dbReference type="GO" id="GO:0046026">
    <property type="term" value="F:precorrin-4 C11-methyltransferase activity"/>
    <property type="evidence" value="ECO:0007669"/>
    <property type="project" value="InterPro"/>
</dbReference>
<gene>
    <name evidence="8" type="ORF">BE08_08275</name>
</gene>
<dbReference type="PANTHER" id="PTHR45790:SF4">
    <property type="entry name" value="COBALT-PRECORRIN-4 C(11)-METHYLTRANSFERASE"/>
    <property type="match status" value="1"/>
</dbReference>
<protein>
    <submittedName>
        <fullName evidence="8">Precorrin-4 C(11)-methyltransferase</fullName>
    </submittedName>
</protein>
<keyword evidence="4 8" id="KW-0489">Methyltransferase</keyword>
<dbReference type="UniPathway" id="UPA00148"/>
<feature type="domain" description="Tetrapyrrole methylase" evidence="7">
    <location>
        <begin position="2"/>
        <end position="207"/>
    </location>
</feature>
<evidence type="ECO:0000256" key="4">
    <source>
        <dbReference type="ARBA" id="ARBA00022603"/>
    </source>
</evidence>
<dbReference type="EMBL" id="JELY01002353">
    <property type="protein sequence ID" value="KYF52846.1"/>
    <property type="molecule type" value="Genomic_DNA"/>
</dbReference>
<dbReference type="Gene3D" id="3.30.950.10">
    <property type="entry name" value="Methyltransferase, Cobalt-precorrin-4 Transmethylase, Domain 2"/>
    <property type="match status" value="1"/>
</dbReference>
<keyword evidence="6" id="KW-0949">S-adenosyl-L-methionine</keyword>
<proteinExistence type="inferred from homology"/>
<evidence type="ECO:0000256" key="6">
    <source>
        <dbReference type="ARBA" id="ARBA00022691"/>
    </source>
</evidence>
<reference evidence="8 9" key="1">
    <citation type="submission" date="2014-02" db="EMBL/GenBank/DDBJ databases">
        <title>The small core and large imbalanced accessory genome model reveals a collaborative survival strategy of Sorangium cellulosum strains in nature.</title>
        <authorList>
            <person name="Han K."/>
            <person name="Peng R."/>
            <person name="Blom J."/>
            <person name="Li Y.-Z."/>
        </authorList>
    </citation>
    <scope>NUCLEOTIDE SEQUENCE [LARGE SCALE GENOMIC DNA]</scope>
    <source>
        <strain evidence="8 9">So0157-25</strain>
    </source>
</reference>
<dbReference type="InterPro" id="IPR014776">
    <property type="entry name" value="4pyrrole_Mease_sub2"/>
</dbReference>
<dbReference type="InterPro" id="IPR000878">
    <property type="entry name" value="4pyrrol_Mease"/>
</dbReference>
<evidence type="ECO:0000313" key="9">
    <source>
        <dbReference type="Proteomes" id="UP000075420"/>
    </source>
</evidence>
<name>A0A150PB15_SORCE</name>
<dbReference type="InterPro" id="IPR035996">
    <property type="entry name" value="4pyrrol_Methylase_sf"/>
</dbReference>
<dbReference type="GO" id="GO:0032259">
    <property type="term" value="P:methylation"/>
    <property type="evidence" value="ECO:0007669"/>
    <property type="project" value="UniProtKB-KW"/>
</dbReference>
<evidence type="ECO:0000259" key="7">
    <source>
        <dbReference type="Pfam" id="PF00590"/>
    </source>
</evidence>
<dbReference type="Proteomes" id="UP000075420">
    <property type="component" value="Unassembled WGS sequence"/>
</dbReference>
<evidence type="ECO:0000256" key="5">
    <source>
        <dbReference type="ARBA" id="ARBA00022679"/>
    </source>
</evidence>
<dbReference type="InterPro" id="IPR006362">
    <property type="entry name" value="Cbl_synth_CobM/CibF"/>
</dbReference>
<dbReference type="Pfam" id="PF00590">
    <property type="entry name" value="TP_methylase"/>
    <property type="match status" value="1"/>
</dbReference>
<evidence type="ECO:0000256" key="3">
    <source>
        <dbReference type="ARBA" id="ARBA00022573"/>
    </source>
</evidence>
<dbReference type="PROSITE" id="PS00839">
    <property type="entry name" value="SUMT_1"/>
    <property type="match status" value="1"/>
</dbReference>
<dbReference type="CDD" id="cd11641">
    <property type="entry name" value="Precorrin-4_C11-MT"/>
    <property type="match status" value="1"/>
</dbReference>
<organism evidence="8 9">
    <name type="scientific">Sorangium cellulosum</name>
    <name type="common">Polyangium cellulosum</name>
    <dbReference type="NCBI Taxonomy" id="56"/>
    <lineage>
        <taxon>Bacteria</taxon>
        <taxon>Pseudomonadati</taxon>
        <taxon>Myxococcota</taxon>
        <taxon>Polyangia</taxon>
        <taxon>Polyangiales</taxon>
        <taxon>Polyangiaceae</taxon>
        <taxon>Sorangium</taxon>
    </lineage>
</organism>
<dbReference type="InterPro" id="IPR014777">
    <property type="entry name" value="4pyrrole_Mease_sub1"/>
</dbReference>
<keyword evidence="5 8" id="KW-0808">Transferase</keyword>